<dbReference type="EC" id="2.1.1.170" evidence="6"/>
<proteinExistence type="inferred from homology"/>
<evidence type="ECO:0000256" key="3">
    <source>
        <dbReference type="ARBA" id="ARBA00022603"/>
    </source>
</evidence>
<dbReference type="InterPro" id="IPR029063">
    <property type="entry name" value="SAM-dependent_MTases_sf"/>
</dbReference>
<keyword evidence="4 6" id="KW-0808">Transferase</keyword>
<feature type="binding site" evidence="6">
    <location>
        <position position="140"/>
    </location>
    <ligand>
        <name>S-adenosyl-L-methionine</name>
        <dbReference type="ChEBI" id="CHEBI:59789"/>
    </ligand>
</feature>
<evidence type="ECO:0000256" key="6">
    <source>
        <dbReference type="HAMAP-Rule" id="MF_00074"/>
    </source>
</evidence>
<dbReference type="Pfam" id="PF02527">
    <property type="entry name" value="GidB"/>
    <property type="match status" value="1"/>
</dbReference>
<reference evidence="7 8" key="1">
    <citation type="submission" date="2018-03" db="EMBL/GenBank/DDBJ databases">
        <authorList>
            <person name="Keele B.F."/>
        </authorList>
    </citation>
    <scope>NUCLEOTIDE SEQUENCE [LARGE SCALE GENOMIC DNA]</scope>
    <source>
        <strain evidence="7 8">CECT 8626</strain>
    </source>
</reference>
<keyword evidence="5 6" id="KW-0949">S-adenosyl-L-methionine</keyword>
<dbReference type="PIRSF" id="PIRSF003078">
    <property type="entry name" value="GidB"/>
    <property type="match status" value="1"/>
</dbReference>
<gene>
    <name evidence="6 7" type="primary">rsmG</name>
    <name evidence="7" type="ORF">DEA8626_02614</name>
</gene>
<dbReference type="HAMAP" id="MF_00074">
    <property type="entry name" value="16SrRNA_methyltr_G"/>
    <property type="match status" value="1"/>
</dbReference>
<comment type="catalytic activity">
    <reaction evidence="6">
        <text>guanosine(527) in 16S rRNA + S-adenosyl-L-methionine = N(7)-methylguanosine(527) in 16S rRNA + S-adenosyl-L-homocysteine</text>
        <dbReference type="Rhea" id="RHEA:42732"/>
        <dbReference type="Rhea" id="RHEA-COMP:10209"/>
        <dbReference type="Rhea" id="RHEA-COMP:10210"/>
        <dbReference type="ChEBI" id="CHEBI:57856"/>
        <dbReference type="ChEBI" id="CHEBI:59789"/>
        <dbReference type="ChEBI" id="CHEBI:74269"/>
        <dbReference type="ChEBI" id="CHEBI:74480"/>
        <dbReference type="EC" id="2.1.1.170"/>
    </reaction>
</comment>
<evidence type="ECO:0000256" key="5">
    <source>
        <dbReference type="ARBA" id="ARBA00022691"/>
    </source>
</evidence>
<keyword evidence="3 6" id="KW-0489">Methyltransferase</keyword>
<organism evidence="7 8">
    <name type="scientific">Albidovulum aquaemixtae</name>
    <dbReference type="NCBI Taxonomy" id="1542388"/>
    <lineage>
        <taxon>Bacteria</taxon>
        <taxon>Pseudomonadati</taxon>
        <taxon>Pseudomonadota</taxon>
        <taxon>Alphaproteobacteria</taxon>
        <taxon>Rhodobacterales</taxon>
        <taxon>Paracoccaceae</taxon>
        <taxon>Albidovulum</taxon>
    </lineage>
</organism>
<evidence type="ECO:0000256" key="2">
    <source>
        <dbReference type="ARBA" id="ARBA00022552"/>
    </source>
</evidence>
<comment type="function">
    <text evidence="6">Specifically methylates the N7 position of guanine in position 527 of 16S rRNA.</text>
</comment>
<evidence type="ECO:0000313" key="7">
    <source>
        <dbReference type="EMBL" id="SPH23551.1"/>
    </source>
</evidence>
<comment type="similarity">
    <text evidence="6">Belongs to the methyltransferase superfamily. RNA methyltransferase RsmG family.</text>
</comment>
<comment type="caution">
    <text evidence="6">Lacks conserved residue(s) required for the propagation of feature annotation.</text>
</comment>
<evidence type="ECO:0000313" key="8">
    <source>
        <dbReference type="Proteomes" id="UP000244924"/>
    </source>
</evidence>
<evidence type="ECO:0000256" key="4">
    <source>
        <dbReference type="ARBA" id="ARBA00022679"/>
    </source>
</evidence>
<dbReference type="PANTHER" id="PTHR31760">
    <property type="entry name" value="S-ADENOSYL-L-METHIONINE-DEPENDENT METHYLTRANSFERASES SUPERFAMILY PROTEIN"/>
    <property type="match status" value="1"/>
</dbReference>
<dbReference type="EMBL" id="OMOQ01000002">
    <property type="protein sequence ID" value="SPH23551.1"/>
    <property type="molecule type" value="Genomic_DNA"/>
</dbReference>
<sequence length="207" mass="22268">MTPTSPAFAARDVSRETIERLSAFEALLRKWNPAINLVARSTIDDVWQRHFHDSIQIFDAAPGSARLWADFGTGGGFPGLVVAILAANERQGLRTVLIESDQRKAAFLATAVRNLELNAIVLAERAEAVEPLGADIVSARALAPLTVLLELAERHLAPGGTALFPKGAGHSAELARALDKWSFTHHKTPSKTDPDAVILSIGGIRRV</sequence>
<dbReference type="GO" id="GO:0070043">
    <property type="term" value="F:rRNA (guanine-N7-)-methyltransferase activity"/>
    <property type="evidence" value="ECO:0007669"/>
    <property type="project" value="UniProtKB-UniRule"/>
</dbReference>
<evidence type="ECO:0000256" key="1">
    <source>
        <dbReference type="ARBA" id="ARBA00022490"/>
    </source>
</evidence>
<dbReference type="InterPro" id="IPR003682">
    <property type="entry name" value="rRNA_ssu_MeTfrase_G"/>
</dbReference>
<dbReference type="GO" id="GO:0005829">
    <property type="term" value="C:cytosol"/>
    <property type="evidence" value="ECO:0007669"/>
    <property type="project" value="TreeGrafter"/>
</dbReference>
<feature type="binding site" evidence="6">
    <location>
        <position position="72"/>
    </location>
    <ligand>
        <name>S-adenosyl-L-methionine</name>
        <dbReference type="ChEBI" id="CHEBI:59789"/>
    </ligand>
</feature>
<dbReference type="RefSeq" id="WP_108853650.1">
    <property type="nucleotide sequence ID" value="NZ_OMOQ01000002.1"/>
</dbReference>
<dbReference type="OrthoDB" id="9808773at2"/>
<protein>
    <recommendedName>
        <fullName evidence="6">Ribosomal RNA small subunit methyltransferase G</fullName>
        <ecNumber evidence="6">2.1.1.170</ecNumber>
    </recommendedName>
    <alternativeName>
        <fullName evidence="6">16S rRNA 7-methylguanosine methyltransferase</fullName>
        <shortName evidence="6">16S rRNA m7G methyltransferase</shortName>
    </alternativeName>
</protein>
<keyword evidence="2 6" id="KW-0698">rRNA processing</keyword>
<dbReference type="Gene3D" id="3.40.50.150">
    <property type="entry name" value="Vaccinia Virus protein VP39"/>
    <property type="match status" value="1"/>
</dbReference>
<keyword evidence="8" id="KW-1185">Reference proteome</keyword>
<dbReference type="SUPFAM" id="SSF53335">
    <property type="entry name" value="S-adenosyl-L-methionine-dependent methyltransferases"/>
    <property type="match status" value="1"/>
</dbReference>
<keyword evidence="1 6" id="KW-0963">Cytoplasm</keyword>
<dbReference type="AlphaFoldDB" id="A0A2R8BJG7"/>
<accession>A0A2R8BJG7</accession>
<dbReference type="PANTHER" id="PTHR31760:SF0">
    <property type="entry name" value="S-ADENOSYL-L-METHIONINE-DEPENDENT METHYLTRANSFERASES SUPERFAMILY PROTEIN"/>
    <property type="match status" value="1"/>
</dbReference>
<feature type="binding site" evidence="6">
    <location>
        <position position="77"/>
    </location>
    <ligand>
        <name>S-adenosyl-L-methionine</name>
        <dbReference type="ChEBI" id="CHEBI:59789"/>
    </ligand>
</feature>
<dbReference type="NCBIfam" id="TIGR00138">
    <property type="entry name" value="rsmG_gidB"/>
    <property type="match status" value="1"/>
</dbReference>
<dbReference type="Proteomes" id="UP000244924">
    <property type="component" value="Unassembled WGS sequence"/>
</dbReference>
<name>A0A2R8BJG7_9RHOB</name>
<feature type="binding site" evidence="6">
    <location>
        <begin position="126"/>
        <end position="127"/>
    </location>
    <ligand>
        <name>S-adenosyl-L-methionine</name>
        <dbReference type="ChEBI" id="CHEBI:59789"/>
    </ligand>
</feature>
<comment type="subcellular location">
    <subcellularLocation>
        <location evidence="6">Cytoplasm</location>
    </subcellularLocation>
</comment>